<proteinExistence type="predicted"/>
<protein>
    <submittedName>
        <fullName evidence="1">Uncharacterized protein</fullName>
    </submittedName>
</protein>
<evidence type="ECO:0000313" key="1">
    <source>
        <dbReference type="EMBL" id="TID12811.1"/>
    </source>
</evidence>
<accession>A0A4Z1P0C9</accession>
<dbReference type="Proteomes" id="UP000298493">
    <property type="component" value="Unassembled WGS sequence"/>
</dbReference>
<name>A0A4Z1P0C9_9PEZI</name>
<keyword evidence="2" id="KW-1185">Reference proteome</keyword>
<reference evidence="1 2" key="1">
    <citation type="submission" date="2019-04" db="EMBL/GenBank/DDBJ databases">
        <title>High contiguity whole genome sequence and gene annotation resource for two Venturia nashicola isolates.</title>
        <authorList>
            <person name="Prokchorchik M."/>
            <person name="Won K."/>
            <person name="Lee Y."/>
            <person name="Choi E.D."/>
            <person name="Segonzac C."/>
            <person name="Sohn K.H."/>
        </authorList>
    </citation>
    <scope>NUCLEOTIDE SEQUENCE [LARGE SCALE GENOMIC DNA]</scope>
    <source>
        <strain evidence="1 2">PRI2</strain>
    </source>
</reference>
<gene>
    <name evidence="1" type="ORF">E6O75_ATG09976</name>
</gene>
<organism evidence="1 2">
    <name type="scientific">Venturia nashicola</name>
    <dbReference type="NCBI Taxonomy" id="86259"/>
    <lineage>
        <taxon>Eukaryota</taxon>
        <taxon>Fungi</taxon>
        <taxon>Dikarya</taxon>
        <taxon>Ascomycota</taxon>
        <taxon>Pezizomycotina</taxon>
        <taxon>Dothideomycetes</taxon>
        <taxon>Pleosporomycetidae</taxon>
        <taxon>Venturiales</taxon>
        <taxon>Venturiaceae</taxon>
        <taxon>Venturia</taxon>
    </lineage>
</organism>
<dbReference type="AlphaFoldDB" id="A0A4Z1P0C9"/>
<sequence>MCAETCEIANSFRARIGSADFSATSSTLNDYPVGTAALYCTEYNAFQELPNSQPPTPYNPRWRLGFEHNAHNKALGRQLI</sequence>
<dbReference type="EMBL" id="SNSC02000033">
    <property type="protein sequence ID" value="TID12811.1"/>
    <property type="molecule type" value="Genomic_DNA"/>
</dbReference>
<comment type="caution">
    <text evidence="1">The sequence shown here is derived from an EMBL/GenBank/DDBJ whole genome shotgun (WGS) entry which is preliminary data.</text>
</comment>
<evidence type="ECO:0000313" key="2">
    <source>
        <dbReference type="Proteomes" id="UP000298493"/>
    </source>
</evidence>